<dbReference type="GO" id="GO:0005634">
    <property type="term" value="C:nucleus"/>
    <property type="evidence" value="ECO:0007669"/>
    <property type="project" value="UniProtKB-SubCell"/>
</dbReference>
<feature type="region of interest" description="Disordered" evidence="17">
    <location>
        <begin position="614"/>
        <end position="689"/>
    </location>
</feature>
<comment type="caution">
    <text evidence="19">The sequence shown here is derived from an EMBL/GenBank/DDBJ whole genome shotgun (WGS) entry which is preliminary data.</text>
</comment>
<dbReference type="PANTHER" id="PTHR44899">
    <property type="entry name" value="CAMK FAMILY PROTEIN KINASE"/>
    <property type="match status" value="1"/>
</dbReference>
<evidence type="ECO:0000256" key="15">
    <source>
        <dbReference type="ARBA" id="ARBA00048679"/>
    </source>
</evidence>
<comment type="catalytic activity">
    <reaction evidence="14">
        <text>L-threonyl-[protein] + ATP = O-phospho-L-threonyl-[protein] + ADP + H(+)</text>
        <dbReference type="Rhea" id="RHEA:46608"/>
        <dbReference type="Rhea" id="RHEA-COMP:11060"/>
        <dbReference type="Rhea" id="RHEA-COMP:11605"/>
        <dbReference type="ChEBI" id="CHEBI:15378"/>
        <dbReference type="ChEBI" id="CHEBI:30013"/>
        <dbReference type="ChEBI" id="CHEBI:30616"/>
        <dbReference type="ChEBI" id="CHEBI:61977"/>
        <dbReference type="ChEBI" id="CHEBI:456216"/>
        <dbReference type="EC" id="2.7.11.1"/>
    </reaction>
</comment>
<keyword evidence="11" id="KW-0067">ATP-binding</keyword>
<feature type="region of interest" description="Disordered" evidence="17">
    <location>
        <begin position="713"/>
        <end position="756"/>
    </location>
</feature>
<dbReference type="AlphaFoldDB" id="W9YNH6"/>
<feature type="domain" description="Protein kinase" evidence="18">
    <location>
        <begin position="11"/>
        <end position="291"/>
    </location>
</feature>
<evidence type="ECO:0000256" key="6">
    <source>
        <dbReference type="ARBA" id="ARBA00022618"/>
    </source>
</evidence>
<dbReference type="eggNOG" id="KOG0591">
    <property type="taxonomic scope" value="Eukaryota"/>
</dbReference>
<evidence type="ECO:0000256" key="13">
    <source>
        <dbReference type="ARBA" id="ARBA00023306"/>
    </source>
</evidence>
<dbReference type="EC" id="2.7.11.1" evidence="3"/>
<protein>
    <recommendedName>
        <fullName evidence="3">non-specific serine/threonine protein kinase</fullName>
        <ecNumber evidence="3">2.7.11.1</ecNumber>
    </recommendedName>
</protein>
<evidence type="ECO:0000256" key="14">
    <source>
        <dbReference type="ARBA" id="ARBA00047899"/>
    </source>
</evidence>
<comment type="similarity">
    <text evidence="2">Belongs to the protein kinase superfamily. CAMK Ser/Thr protein kinase family.</text>
</comment>
<dbReference type="Proteomes" id="UP000019484">
    <property type="component" value="Unassembled WGS sequence"/>
</dbReference>
<dbReference type="GO" id="GO:0051301">
    <property type="term" value="P:cell division"/>
    <property type="evidence" value="ECO:0007669"/>
    <property type="project" value="UniProtKB-KW"/>
</dbReference>
<dbReference type="InterPro" id="IPR011009">
    <property type="entry name" value="Kinase-like_dom_sf"/>
</dbReference>
<dbReference type="SUPFAM" id="SSF56112">
    <property type="entry name" value="Protein kinase-like (PK-like)"/>
    <property type="match status" value="1"/>
</dbReference>
<dbReference type="HOGENOM" id="CLU_000288_63_23_1"/>
<keyword evidence="8" id="KW-0547">Nucleotide-binding</keyword>
<feature type="compositionally biased region" description="Basic and acidic residues" evidence="17">
    <location>
        <begin position="731"/>
        <end position="742"/>
    </location>
</feature>
<keyword evidence="6" id="KW-0132">Cell division</keyword>
<evidence type="ECO:0000256" key="8">
    <source>
        <dbReference type="ARBA" id="ARBA00022741"/>
    </source>
</evidence>
<dbReference type="GO" id="GO:0004674">
    <property type="term" value="F:protein serine/threonine kinase activity"/>
    <property type="evidence" value="ECO:0007669"/>
    <property type="project" value="UniProtKB-KW"/>
</dbReference>
<comment type="catalytic activity">
    <reaction evidence="15">
        <text>L-seryl-[protein] + ATP = O-phospho-L-seryl-[protein] + ADP + H(+)</text>
        <dbReference type="Rhea" id="RHEA:17989"/>
        <dbReference type="Rhea" id="RHEA-COMP:9863"/>
        <dbReference type="Rhea" id="RHEA-COMP:11604"/>
        <dbReference type="ChEBI" id="CHEBI:15378"/>
        <dbReference type="ChEBI" id="CHEBI:29999"/>
        <dbReference type="ChEBI" id="CHEBI:30616"/>
        <dbReference type="ChEBI" id="CHEBI:83421"/>
        <dbReference type="ChEBI" id="CHEBI:456216"/>
        <dbReference type="EC" id="2.7.11.1"/>
    </reaction>
</comment>
<evidence type="ECO:0000256" key="3">
    <source>
        <dbReference type="ARBA" id="ARBA00012513"/>
    </source>
</evidence>
<dbReference type="InterPro" id="IPR008271">
    <property type="entry name" value="Ser/Thr_kinase_AS"/>
</dbReference>
<keyword evidence="7" id="KW-0808">Transferase</keyword>
<dbReference type="Gene3D" id="1.10.510.10">
    <property type="entry name" value="Transferase(Phosphotransferase) domain 1"/>
    <property type="match status" value="1"/>
</dbReference>
<dbReference type="FunFam" id="1.10.510.10:FF:000697">
    <property type="entry name" value="G2-specific protein kinase nimA"/>
    <property type="match status" value="1"/>
</dbReference>
<evidence type="ECO:0000256" key="7">
    <source>
        <dbReference type="ARBA" id="ARBA00022679"/>
    </source>
</evidence>
<keyword evidence="20" id="KW-1185">Reference proteome</keyword>
<evidence type="ECO:0000256" key="10">
    <source>
        <dbReference type="ARBA" id="ARBA00022777"/>
    </source>
</evidence>
<evidence type="ECO:0000256" key="17">
    <source>
        <dbReference type="SAM" id="MobiDB-lite"/>
    </source>
</evidence>
<evidence type="ECO:0000256" key="5">
    <source>
        <dbReference type="ARBA" id="ARBA00022553"/>
    </source>
</evidence>
<dbReference type="PROSITE" id="PS50011">
    <property type="entry name" value="PROTEIN_KINASE_DOM"/>
    <property type="match status" value="1"/>
</dbReference>
<dbReference type="SMART" id="SM00220">
    <property type="entry name" value="S_TKc"/>
    <property type="match status" value="1"/>
</dbReference>
<evidence type="ECO:0000256" key="1">
    <source>
        <dbReference type="ARBA" id="ARBA00004123"/>
    </source>
</evidence>
<gene>
    <name evidence="19" type="ORF">A1O1_07436</name>
</gene>
<evidence type="ECO:0000256" key="4">
    <source>
        <dbReference type="ARBA" id="ARBA00022527"/>
    </source>
</evidence>
<reference evidence="19 20" key="1">
    <citation type="submission" date="2013-03" db="EMBL/GenBank/DDBJ databases">
        <title>The Genome Sequence of Capronia coronata CBS 617.96.</title>
        <authorList>
            <consortium name="The Broad Institute Genomics Platform"/>
            <person name="Cuomo C."/>
            <person name="de Hoog S."/>
            <person name="Gorbushina A."/>
            <person name="Walker B."/>
            <person name="Young S.K."/>
            <person name="Zeng Q."/>
            <person name="Gargeya S."/>
            <person name="Fitzgerald M."/>
            <person name="Haas B."/>
            <person name="Abouelleil A."/>
            <person name="Allen A.W."/>
            <person name="Alvarado L."/>
            <person name="Arachchi H.M."/>
            <person name="Berlin A.M."/>
            <person name="Chapman S.B."/>
            <person name="Gainer-Dewar J."/>
            <person name="Goldberg J."/>
            <person name="Griggs A."/>
            <person name="Gujja S."/>
            <person name="Hansen M."/>
            <person name="Howarth C."/>
            <person name="Imamovic A."/>
            <person name="Ireland A."/>
            <person name="Larimer J."/>
            <person name="McCowan C."/>
            <person name="Murphy C."/>
            <person name="Pearson M."/>
            <person name="Poon T.W."/>
            <person name="Priest M."/>
            <person name="Roberts A."/>
            <person name="Saif S."/>
            <person name="Shea T."/>
            <person name="Sisk P."/>
            <person name="Sykes S."/>
            <person name="Wortman J."/>
            <person name="Nusbaum C."/>
            <person name="Birren B."/>
        </authorList>
    </citation>
    <scope>NUCLEOTIDE SEQUENCE [LARGE SCALE GENOMIC DNA]</scope>
    <source>
        <strain evidence="19 20">CBS 617.96</strain>
    </source>
</reference>
<keyword evidence="13" id="KW-0131">Cell cycle</keyword>
<keyword evidence="5" id="KW-0597">Phosphoprotein</keyword>
<keyword evidence="4" id="KW-0723">Serine/threonine-protein kinase</keyword>
<keyword evidence="12" id="KW-0539">Nucleus</keyword>
<feature type="compositionally biased region" description="Low complexity" evidence="17">
    <location>
        <begin position="614"/>
        <end position="623"/>
    </location>
</feature>
<comment type="subcellular location">
    <subcellularLocation>
        <location evidence="1">Nucleus</location>
    </subcellularLocation>
</comment>
<organism evidence="19 20">
    <name type="scientific">Capronia coronata CBS 617.96</name>
    <dbReference type="NCBI Taxonomy" id="1182541"/>
    <lineage>
        <taxon>Eukaryota</taxon>
        <taxon>Fungi</taxon>
        <taxon>Dikarya</taxon>
        <taxon>Ascomycota</taxon>
        <taxon>Pezizomycotina</taxon>
        <taxon>Eurotiomycetes</taxon>
        <taxon>Chaetothyriomycetidae</taxon>
        <taxon>Chaetothyriales</taxon>
        <taxon>Herpotrichiellaceae</taxon>
        <taxon>Capronia</taxon>
    </lineage>
</organism>
<keyword evidence="16" id="KW-0175">Coiled coil</keyword>
<accession>W9YNH6</accession>
<dbReference type="PROSITE" id="PS00108">
    <property type="entry name" value="PROTEIN_KINASE_ST"/>
    <property type="match status" value="1"/>
</dbReference>
<dbReference type="OrthoDB" id="10250725at2759"/>
<dbReference type="GO" id="GO:0000278">
    <property type="term" value="P:mitotic cell cycle"/>
    <property type="evidence" value="ECO:0007669"/>
    <property type="project" value="UniProtKB-ARBA"/>
</dbReference>
<evidence type="ECO:0000256" key="12">
    <source>
        <dbReference type="ARBA" id="ARBA00023242"/>
    </source>
</evidence>
<dbReference type="InterPro" id="IPR000719">
    <property type="entry name" value="Prot_kinase_dom"/>
</dbReference>
<dbReference type="GO" id="GO:0005524">
    <property type="term" value="F:ATP binding"/>
    <property type="evidence" value="ECO:0007669"/>
    <property type="project" value="UniProtKB-KW"/>
</dbReference>
<dbReference type="InterPro" id="IPR051131">
    <property type="entry name" value="NEK_Ser/Thr_kinase_NIMA"/>
</dbReference>
<name>W9YNH6_9EURO</name>
<dbReference type="GO" id="GO:0007059">
    <property type="term" value="P:chromosome segregation"/>
    <property type="evidence" value="ECO:0007669"/>
    <property type="project" value="UniProtKB-ARBA"/>
</dbReference>
<evidence type="ECO:0000256" key="9">
    <source>
        <dbReference type="ARBA" id="ARBA00022776"/>
    </source>
</evidence>
<evidence type="ECO:0000313" key="19">
    <source>
        <dbReference type="EMBL" id="EXJ83809.1"/>
    </source>
</evidence>
<feature type="compositionally biased region" description="Acidic residues" evidence="17">
    <location>
        <begin position="530"/>
        <end position="545"/>
    </location>
</feature>
<keyword evidence="9" id="KW-0498">Mitosis</keyword>
<evidence type="ECO:0000256" key="2">
    <source>
        <dbReference type="ARBA" id="ARBA00006692"/>
    </source>
</evidence>
<dbReference type="Gene3D" id="3.30.200.20">
    <property type="entry name" value="Phosphorylase Kinase, domain 1"/>
    <property type="match status" value="1"/>
</dbReference>
<feature type="coiled-coil region" evidence="16">
    <location>
        <begin position="311"/>
        <end position="345"/>
    </location>
</feature>
<dbReference type="GeneID" id="19162294"/>
<sequence>MALDLADNDKYEVQEIIGRGAFGIIRKVRRNRDGHILCRKEINYLKMSQKERDQLHAEFSILSSLKHPNIVGYFHREHLKHSQELYLYMEYCGGGDLGCVIKELKRKNEYAKEEFIWRIFSQLITALYRCHYGVDPPEPGSDLSRQKETRPPLKGKMILHRDLKPENIFLGEDQSVKLGDFGLSKLMQSHDFASTYVGTPFYMSPEICAAEKYTLYSDIWSLGCIMYELCTKEPPFNANSHLQLVQRIRKGEYKPIPSIYSKDLANVIASCLKTNPMHRPDTISLLTVPYIWIARRQQEMVTIGKALKTREETAEYKLRQAEERLSALEADRAAMRVEIDSQLRREWEVKARLEIDRQVQMELDTLRKKFEQEVEGRVAHVLSKQTHHANLRALREMQNPPSSGRNKENLDPHSSVNTLGEEDFPSTTDITDLSDLSLHSPATSIRKPVPAKKTKTPFARSKTTVDSPMDIQMSEPSPMSISSLALSPRRNAAAQATANATVTAAGVKNIFAEAARQKARWEPQLASSSDEGENDDLAEDSDDDGFPALPSPTRPKANVPSTDPFKQAAPLPLKNRPGLMRQHTTATMQKLTAKPTLFPSSTTAAQVRAGLASANVGNGNANGTNRPSRTTTEIDFKSTAPKPTSPSRRLSKIPSRSDLRDYIASDDGSTSPLRRVATTGGRLPSKLASSKESVAGNAVGGRTLVELAQARAGGRPLSADPGGNLVSKAKTSADQREKEKELPPVPVWDPEVLGDDLPSPFLKRDVRMLRGLR</sequence>
<feature type="compositionally biased region" description="Polar residues" evidence="17">
    <location>
        <begin position="624"/>
        <end position="633"/>
    </location>
</feature>
<evidence type="ECO:0000256" key="16">
    <source>
        <dbReference type="SAM" id="Coils"/>
    </source>
</evidence>
<dbReference type="FunFam" id="3.30.200.20:FF:000151">
    <property type="entry name" value="G2-specific protein kinase nimA"/>
    <property type="match status" value="1"/>
</dbReference>
<evidence type="ECO:0000256" key="11">
    <source>
        <dbReference type="ARBA" id="ARBA00022840"/>
    </source>
</evidence>
<dbReference type="EMBL" id="AMWN01000006">
    <property type="protein sequence ID" value="EXJ83809.1"/>
    <property type="molecule type" value="Genomic_DNA"/>
</dbReference>
<feature type="region of interest" description="Disordered" evidence="17">
    <location>
        <begin position="517"/>
        <end position="578"/>
    </location>
</feature>
<dbReference type="PANTHER" id="PTHR44899:SF10">
    <property type="entry name" value="NIMA-RELATED KINASE 2"/>
    <property type="match status" value="1"/>
</dbReference>
<dbReference type="RefSeq" id="XP_007726495.1">
    <property type="nucleotide sequence ID" value="XM_007728305.1"/>
</dbReference>
<dbReference type="CDD" id="cd08217">
    <property type="entry name" value="STKc_Nek2"/>
    <property type="match status" value="1"/>
</dbReference>
<dbReference type="STRING" id="1182541.W9YNH6"/>
<evidence type="ECO:0000313" key="20">
    <source>
        <dbReference type="Proteomes" id="UP000019484"/>
    </source>
</evidence>
<keyword evidence="10 19" id="KW-0418">Kinase</keyword>
<feature type="region of interest" description="Disordered" evidence="17">
    <location>
        <begin position="397"/>
        <end position="480"/>
    </location>
</feature>
<dbReference type="Pfam" id="PF00069">
    <property type="entry name" value="Pkinase"/>
    <property type="match status" value="2"/>
</dbReference>
<evidence type="ECO:0000259" key="18">
    <source>
        <dbReference type="PROSITE" id="PS50011"/>
    </source>
</evidence>
<proteinExistence type="inferred from homology"/>